<comment type="subcellular location">
    <subcellularLocation>
        <location evidence="1">Membrane</location>
        <topology evidence="1">Single-pass type I membrane protein</topology>
    </subcellularLocation>
</comment>
<organism evidence="8 9">
    <name type="scientific">Malus domestica</name>
    <name type="common">Apple</name>
    <name type="synonym">Pyrus malus</name>
    <dbReference type="NCBI Taxonomy" id="3750"/>
    <lineage>
        <taxon>Eukaryota</taxon>
        <taxon>Viridiplantae</taxon>
        <taxon>Streptophyta</taxon>
        <taxon>Embryophyta</taxon>
        <taxon>Tracheophyta</taxon>
        <taxon>Spermatophyta</taxon>
        <taxon>Magnoliopsida</taxon>
        <taxon>eudicotyledons</taxon>
        <taxon>Gunneridae</taxon>
        <taxon>Pentapetalae</taxon>
        <taxon>rosids</taxon>
        <taxon>fabids</taxon>
        <taxon>Rosales</taxon>
        <taxon>Rosaceae</taxon>
        <taxon>Amygdaloideae</taxon>
        <taxon>Maleae</taxon>
        <taxon>Malus</taxon>
    </lineage>
</organism>
<evidence type="ECO:0000313" key="8">
    <source>
        <dbReference type="EMBL" id="RXH98648.1"/>
    </source>
</evidence>
<keyword evidence="9" id="KW-1185">Reference proteome</keyword>
<gene>
    <name evidence="8" type="ORF">DVH24_010973</name>
</gene>
<evidence type="ECO:0000256" key="6">
    <source>
        <dbReference type="ARBA" id="ARBA00023170"/>
    </source>
</evidence>
<evidence type="ECO:0000256" key="5">
    <source>
        <dbReference type="ARBA" id="ARBA00023136"/>
    </source>
</evidence>
<name>A0A498JS91_MALDO</name>
<evidence type="ECO:0000313" key="9">
    <source>
        <dbReference type="Proteomes" id="UP000290289"/>
    </source>
</evidence>
<comment type="caution">
    <text evidence="8">The sequence shown here is derived from an EMBL/GenBank/DDBJ whole genome shotgun (WGS) entry which is preliminary data.</text>
</comment>
<proteinExistence type="predicted"/>
<reference evidence="8 9" key="1">
    <citation type="submission" date="2018-10" db="EMBL/GenBank/DDBJ databases">
        <title>A high-quality apple genome assembly.</title>
        <authorList>
            <person name="Hu J."/>
        </authorList>
    </citation>
    <scope>NUCLEOTIDE SEQUENCE [LARGE SCALE GENOMIC DNA]</scope>
    <source>
        <strain evidence="9">cv. HFTH1</strain>
        <tissue evidence="8">Young leaf</tissue>
    </source>
</reference>
<accession>A0A498JS91</accession>
<evidence type="ECO:0000256" key="4">
    <source>
        <dbReference type="ARBA" id="ARBA00022989"/>
    </source>
</evidence>
<evidence type="ECO:0000256" key="7">
    <source>
        <dbReference type="ARBA" id="ARBA00023180"/>
    </source>
</evidence>
<dbReference type="InterPro" id="IPR032675">
    <property type="entry name" value="LRR_dom_sf"/>
</dbReference>
<dbReference type="SUPFAM" id="SSF52058">
    <property type="entry name" value="L domain-like"/>
    <property type="match status" value="1"/>
</dbReference>
<dbReference type="STRING" id="3750.A0A498JS91"/>
<evidence type="ECO:0008006" key="10">
    <source>
        <dbReference type="Google" id="ProtNLM"/>
    </source>
</evidence>
<dbReference type="InterPro" id="IPR046956">
    <property type="entry name" value="RLP23-like"/>
</dbReference>
<keyword evidence="2" id="KW-0812">Transmembrane</keyword>
<evidence type="ECO:0000256" key="1">
    <source>
        <dbReference type="ARBA" id="ARBA00004479"/>
    </source>
</evidence>
<evidence type="ECO:0000256" key="3">
    <source>
        <dbReference type="ARBA" id="ARBA00022729"/>
    </source>
</evidence>
<sequence>MSLSSISKAIVFSGPIPSNFGQLMPKLEILHLAENHLNGTIPSSHCSMQNLSILSLTSNWCNILSSMGVSSSRVILKMNNNNFGNATSLCNIDRGNKFTGSVPLWIRLHYSELCTLRLQSDFLSGHIHCHNKLSGTIPKCLKNLTALRLFPYHNYTVPTYYDVQTTTLDIQIRYG</sequence>
<keyword evidence="3" id="KW-0732">Signal</keyword>
<dbReference type="PANTHER" id="PTHR48063:SF90">
    <property type="entry name" value="OS11G0565920 PROTEIN"/>
    <property type="match status" value="1"/>
</dbReference>
<dbReference type="GO" id="GO:0016020">
    <property type="term" value="C:membrane"/>
    <property type="evidence" value="ECO:0007669"/>
    <property type="project" value="UniProtKB-SubCell"/>
</dbReference>
<protein>
    <recommendedName>
        <fullName evidence="10">Leucine-rich repeat-containing N-terminal plant-type domain-containing protein</fullName>
    </recommendedName>
</protein>
<dbReference type="EMBL" id="RDQH01000331">
    <property type="protein sequence ID" value="RXH98648.1"/>
    <property type="molecule type" value="Genomic_DNA"/>
</dbReference>
<keyword evidence="6" id="KW-0675">Receptor</keyword>
<dbReference type="Proteomes" id="UP000290289">
    <property type="component" value="Chromosome 5"/>
</dbReference>
<dbReference type="AlphaFoldDB" id="A0A498JS91"/>
<keyword evidence="7" id="KW-0325">Glycoprotein</keyword>
<keyword evidence="4" id="KW-1133">Transmembrane helix</keyword>
<evidence type="ECO:0000256" key="2">
    <source>
        <dbReference type="ARBA" id="ARBA00022692"/>
    </source>
</evidence>
<keyword evidence="5" id="KW-0472">Membrane</keyword>
<dbReference type="Gene3D" id="3.80.10.10">
    <property type="entry name" value="Ribonuclease Inhibitor"/>
    <property type="match status" value="1"/>
</dbReference>
<dbReference type="PANTHER" id="PTHR48063">
    <property type="entry name" value="LRR RECEPTOR-LIKE KINASE"/>
    <property type="match status" value="1"/>
</dbReference>